<comment type="subcellular location">
    <subcellularLocation>
        <location evidence="3">Endoplasmic reticulum membrane</location>
        <topology evidence="3">Single-pass membrane protein</topology>
    </subcellularLocation>
</comment>
<evidence type="ECO:0000256" key="9">
    <source>
        <dbReference type="ARBA" id="ARBA00022692"/>
    </source>
</evidence>
<dbReference type="EC" id="5.3.99.4" evidence="5"/>
<keyword evidence="21" id="KW-1185">Reference proteome</keyword>
<keyword evidence="13 18" id="KW-0408">Iron</keyword>
<evidence type="ECO:0000256" key="2">
    <source>
        <dbReference type="ARBA" id="ARBA00001971"/>
    </source>
</evidence>
<dbReference type="InterPro" id="IPR036396">
    <property type="entry name" value="Cyt_P450_sf"/>
</dbReference>
<evidence type="ECO:0000256" key="18">
    <source>
        <dbReference type="PIRSR" id="PIRSR602403-1"/>
    </source>
</evidence>
<evidence type="ECO:0000256" key="15">
    <source>
        <dbReference type="ARBA" id="ARBA00023136"/>
    </source>
</evidence>
<name>M7BUJ6_CHEMY</name>
<evidence type="ECO:0000256" key="4">
    <source>
        <dbReference type="ARBA" id="ARBA00010617"/>
    </source>
</evidence>
<dbReference type="Gene3D" id="1.10.630.10">
    <property type="entry name" value="Cytochrome P450"/>
    <property type="match status" value="1"/>
</dbReference>
<evidence type="ECO:0000256" key="8">
    <source>
        <dbReference type="ARBA" id="ARBA00022617"/>
    </source>
</evidence>
<proteinExistence type="inferred from homology"/>
<dbReference type="GO" id="GO:0008116">
    <property type="term" value="F:prostaglandin-I synthase activity"/>
    <property type="evidence" value="ECO:0007669"/>
    <property type="project" value="UniProtKB-EC"/>
</dbReference>
<dbReference type="STRING" id="8469.M7BUJ6"/>
<comment type="catalytic activity">
    <reaction evidence="1">
        <text>prostaglandin H2 = prostaglandin I2</text>
        <dbReference type="Rhea" id="RHEA:23580"/>
        <dbReference type="ChEBI" id="CHEBI:57403"/>
        <dbReference type="ChEBI" id="CHEBI:57405"/>
        <dbReference type="EC" id="5.3.99.4"/>
    </reaction>
    <physiologicalReaction direction="left-to-right" evidence="1">
        <dbReference type="Rhea" id="RHEA:23581"/>
    </physiologicalReaction>
</comment>
<evidence type="ECO:0000256" key="19">
    <source>
        <dbReference type="SAM" id="MobiDB-lite"/>
    </source>
</evidence>
<dbReference type="GO" id="GO:0020037">
    <property type="term" value="F:heme binding"/>
    <property type="evidence" value="ECO:0007669"/>
    <property type="project" value="InterPro"/>
</dbReference>
<keyword evidence="7" id="KW-0444">Lipid biosynthesis</keyword>
<keyword evidence="8 18" id="KW-0349">Heme</keyword>
<evidence type="ECO:0000256" key="7">
    <source>
        <dbReference type="ARBA" id="ARBA00022516"/>
    </source>
</evidence>
<gene>
    <name evidence="20" type="ORF">UY3_06990</name>
</gene>
<dbReference type="SUPFAM" id="SSF48264">
    <property type="entry name" value="Cytochrome P450"/>
    <property type="match status" value="1"/>
</dbReference>
<feature type="binding site" description="axial binding residue" evidence="18">
    <location>
        <position position="549"/>
    </location>
    <ligand>
        <name>heme</name>
        <dbReference type="ChEBI" id="CHEBI:30413"/>
    </ligand>
    <ligandPart>
        <name>Fe</name>
        <dbReference type="ChEBI" id="CHEBI:18248"/>
    </ligandPart>
</feature>
<keyword evidence="9" id="KW-0812">Transmembrane</keyword>
<keyword evidence="11" id="KW-0256">Endoplasmic reticulum</keyword>
<dbReference type="eggNOG" id="KOG0684">
    <property type="taxonomic scope" value="Eukaryota"/>
</dbReference>
<dbReference type="GO" id="GO:0016705">
    <property type="term" value="F:oxidoreductase activity, acting on paired donors, with incorporation or reduction of molecular oxygen"/>
    <property type="evidence" value="ECO:0007669"/>
    <property type="project" value="InterPro"/>
</dbReference>
<evidence type="ECO:0000256" key="1">
    <source>
        <dbReference type="ARBA" id="ARBA00000463"/>
    </source>
</evidence>
<evidence type="ECO:0000256" key="12">
    <source>
        <dbReference type="ARBA" id="ARBA00022989"/>
    </source>
</evidence>
<evidence type="ECO:0000313" key="20">
    <source>
        <dbReference type="EMBL" id="EMP35753.1"/>
    </source>
</evidence>
<sequence>MNRSINSKEKEHGPDSSFFPCVKMQSKTTDVSGHTGIKPVWGQNRTPVLSDYKITHQGVSYTKKNMSLPGKPSFYFNSSAKNISDNDKPPISIDCDRVRPDGYRRVIEATSHLGTQPAVLMLFPIAMRILLQLPSEPPLDRGFVPWLGHAVEFGKDAASFLSQMKQKHGDIFTIQVAGKYITILLDPHSYDSVLWESSCQLDFSKYARLLMDRMFDVKLPDYDPTEEKVMLRSALQNKNLPSLTKAMFFNLQTLLLSDPSNLSRQWTDEGLFHLSYSMMLRAGYLTLYGNEEENYNDPSCQNKDRAHSAEVYNEFYKLDQLLMSAARSTLTAAEKKEAASLKRHLWKLLSVKRLNSKANKSLWLESYKLHLEELGVDEDMQSRAMLMQLWATQGNAGPAVFWLLLFLLKHPAAMAAVQGEVEKIIRNRGQTMKQMQGISQEMLDSTPVFDSVLNETLRLTAAPFISREVLADMNLRLADGRKFSLRKEDRLCLFPYLSPQMDSEIYEEPEKFKYDRFLNADNTEKKDFYKGGERLKYYNMPWGAGINTCIGKFHAVNSIKQFVFILLTNFDLELKDPEARIPGYDKGRYGFGMLQPKNDIMIRYKLKDQ</sequence>
<comment type="similarity">
    <text evidence="4">Belongs to the cytochrome P450 family.</text>
</comment>
<evidence type="ECO:0000256" key="14">
    <source>
        <dbReference type="ARBA" id="ARBA00023098"/>
    </source>
</evidence>
<evidence type="ECO:0000256" key="11">
    <source>
        <dbReference type="ARBA" id="ARBA00022824"/>
    </source>
</evidence>
<evidence type="ECO:0000313" key="21">
    <source>
        <dbReference type="Proteomes" id="UP000031443"/>
    </source>
</evidence>
<dbReference type="FunFam" id="1.10.630.10:FF:000025">
    <property type="entry name" value="Prostaglandin I2 (prostacyclin) synthase"/>
    <property type="match status" value="1"/>
</dbReference>
<reference evidence="21" key="1">
    <citation type="journal article" date="2013" name="Nat. Genet.">
        <title>The draft genomes of soft-shell turtle and green sea turtle yield insights into the development and evolution of the turtle-specific body plan.</title>
        <authorList>
            <person name="Wang Z."/>
            <person name="Pascual-Anaya J."/>
            <person name="Zadissa A."/>
            <person name="Li W."/>
            <person name="Niimura Y."/>
            <person name="Huang Z."/>
            <person name="Li C."/>
            <person name="White S."/>
            <person name="Xiong Z."/>
            <person name="Fang D."/>
            <person name="Wang B."/>
            <person name="Ming Y."/>
            <person name="Chen Y."/>
            <person name="Zheng Y."/>
            <person name="Kuraku S."/>
            <person name="Pignatelli M."/>
            <person name="Herrero J."/>
            <person name="Beal K."/>
            <person name="Nozawa M."/>
            <person name="Li Q."/>
            <person name="Wang J."/>
            <person name="Zhang H."/>
            <person name="Yu L."/>
            <person name="Shigenobu S."/>
            <person name="Wang J."/>
            <person name="Liu J."/>
            <person name="Flicek P."/>
            <person name="Searle S."/>
            <person name="Wang J."/>
            <person name="Kuratani S."/>
            <person name="Yin Y."/>
            <person name="Aken B."/>
            <person name="Zhang G."/>
            <person name="Irie N."/>
        </authorList>
    </citation>
    <scope>NUCLEOTIDE SEQUENCE [LARGE SCALE GENOMIC DNA]</scope>
</reference>
<dbReference type="GO" id="GO:0005789">
    <property type="term" value="C:endoplasmic reticulum membrane"/>
    <property type="evidence" value="ECO:0007669"/>
    <property type="project" value="UniProtKB-SubCell"/>
</dbReference>
<keyword evidence="14" id="KW-0443">Lipid metabolism</keyword>
<dbReference type="PRINTS" id="PR00465">
    <property type="entry name" value="EP450IV"/>
</dbReference>
<evidence type="ECO:0000256" key="16">
    <source>
        <dbReference type="ARBA" id="ARBA00031205"/>
    </source>
</evidence>
<dbReference type="PANTHER" id="PTHR24306">
    <property type="match status" value="1"/>
</dbReference>
<dbReference type="GO" id="GO:0001516">
    <property type="term" value="P:prostaglandin biosynthetic process"/>
    <property type="evidence" value="ECO:0007669"/>
    <property type="project" value="TreeGrafter"/>
</dbReference>
<keyword evidence="10 18" id="KW-0479">Metal-binding</keyword>
<evidence type="ECO:0000256" key="3">
    <source>
        <dbReference type="ARBA" id="ARBA00004389"/>
    </source>
</evidence>
<dbReference type="AlphaFoldDB" id="M7BUJ6"/>
<feature type="region of interest" description="Disordered" evidence="19">
    <location>
        <begin position="1"/>
        <end position="20"/>
    </location>
</feature>
<accession>M7BUJ6</accession>
<evidence type="ECO:0000256" key="13">
    <source>
        <dbReference type="ARBA" id="ARBA00023004"/>
    </source>
</evidence>
<dbReference type="GO" id="GO:0004497">
    <property type="term" value="F:monooxygenase activity"/>
    <property type="evidence" value="ECO:0007669"/>
    <property type="project" value="InterPro"/>
</dbReference>
<organism evidence="20 21">
    <name type="scientific">Chelonia mydas</name>
    <name type="common">Green sea-turtle</name>
    <name type="synonym">Chelonia agassizi</name>
    <dbReference type="NCBI Taxonomy" id="8469"/>
    <lineage>
        <taxon>Eukaryota</taxon>
        <taxon>Metazoa</taxon>
        <taxon>Chordata</taxon>
        <taxon>Craniata</taxon>
        <taxon>Vertebrata</taxon>
        <taxon>Euteleostomi</taxon>
        <taxon>Archelosauria</taxon>
        <taxon>Testudinata</taxon>
        <taxon>Testudines</taxon>
        <taxon>Cryptodira</taxon>
        <taxon>Durocryptodira</taxon>
        <taxon>Americhelydia</taxon>
        <taxon>Chelonioidea</taxon>
        <taxon>Cheloniidae</taxon>
        <taxon>Chelonia</taxon>
    </lineage>
</organism>
<evidence type="ECO:0000256" key="6">
    <source>
        <dbReference type="ARBA" id="ARBA00017409"/>
    </source>
</evidence>
<dbReference type="GO" id="GO:0005506">
    <property type="term" value="F:iron ion binding"/>
    <property type="evidence" value="ECO:0007669"/>
    <property type="project" value="InterPro"/>
</dbReference>
<comment type="cofactor">
    <cofactor evidence="2 18">
        <name>heme</name>
        <dbReference type="ChEBI" id="CHEBI:30413"/>
    </cofactor>
</comment>
<dbReference type="EMBL" id="KB527578">
    <property type="protein sequence ID" value="EMP35753.1"/>
    <property type="molecule type" value="Genomic_DNA"/>
</dbReference>
<comment type="function">
    <text evidence="17">Catalyzes the biosynthesis and metabolism of eicosanoids. Catalyzes the isomerization of prostaglandin H2 to prostacyclin (= prostaglandin I2), a potent mediator of vasodilation and inhibitor of platelet aggregation. Additionally, displays dehydratase activity, toward hydroperoxyeicosatetraenoates (HPETEs), especially toward (15S)-hydroperoxy-(5Z,8Z,11Z,13E)-eicosatetraenoate (15(S)-HPETE).</text>
</comment>
<evidence type="ECO:0000256" key="5">
    <source>
        <dbReference type="ARBA" id="ARBA00012204"/>
    </source>
</evidence>
<feature type="compositionally biased region" description="Basic and acidic residues" evidence="19">
    <location>
        <begin position="1"/>
        <end position="14"/>
    </location>
</feature>
<dbReference type="InterPro" id="IPR002403">
    <property type="entry name" value="Cyt_P450_E_grp-IV"/>
</dbReference>
<dbReference type="PANTHER" id="PTHR24306:SF4">
    <property type="entry name" value="PROSTACYCLIN SYNTHASE"/>
    <property type="match status" value="1"/>
</dbReference>
<dbReference type="CDD" id="cd20634">
    <property type="entry name" value="PGIS_CYP8A1"/>
    <property type="match status" value="1"/>
</dbReference>
<protein>
    <recommendedName>
        <fullName evidence="6">Prostacyclin synthase</fullName>
        <ecNumber evidence="5">5.3.99.4</ecNumber>
    </recommendedName>
    <alternativeName>
        <fullName evidence="16">Prostaglandin I2 synthase</fullName>
    </alternativeName>
</protein>
<keyword evidence="15" id="KW-0472">Membrane</keyword>
<keyword evidence="12" id="KW-1133">Transmembrane helix</keyword>
<dbReference type="Proteomes" id="UP000031443">
    <property type="component" value="Unassembled WGS sequence"/>
</dbReference>
<dbReference type="Pfam" id="PF00067">
    <property type="entry name" value="p450"/>
    <property type="match status" value="1"/>
</dbReference>
<evidence type="ECO:0000256" key="17">
    <source>
        <dbReference type="ARBA" id="ARBA00045141"/>
    </source>
</evidence>
<evidence type="ECO:0000256" key="10">
    <source>
        <dbReference type="ARBA" id="ARBA00022723"/>
    </source>
</evidence>
<dbReference type="InterPro" id="IPR001128">
    <property type="entry name" value="Cyt_P450"/>
</dbReference>